<dbReference type="EMBL" id="NPCC01000038">
    <property type="protein sequence ID" value="PAE87202.1"/>
    <property type="molecule type" value="Genomic_DNA"/>
</dbReference>
<dbReference type="GO" id="GO:0009401">
    <property type="term" value="P:phosphoenolpyruvate-dependent sugar phosphotransferase system"/>
    <property type="evidence" value="ECO:0007669"/>
    <property type="project" value="InterPro"/>
</dbReference>
<dbReference type="PANTHER" id="PTHR33799:SF1">
    <property type="entry name" value="PTS SYSTEM MANNOSE-SPECIFIC EIIAB COMPONENT-RELATED"/>
    <property type="match status" value="1"/>
</dbReference>
<gene>
    <name evidence="2" type="ORF">CHH72_19565</name>
</gene>
<evidence type="ECO:0000313" key="3">
    <source>
        <dbReference type="Proteomes" id="UP000216207"/>
    </source>
</evidence>
<dbReference type="GO" id="GO:0016020">
    <property type="term" value="C:membrane"/>
    <property type="evidence" value="ECO:0007669"/>
    <property type="project" value="InterPro"/>
</dbReference>
<dbReference type="OMA" id="PHTHIIS"/>
<organism evidence="2 3">
    <name type="scientific">Shouchella clausii</name>
    <name type="common">Alkalihalobacillus clausii</name>
    <dbReference type="NCBI Taxonomy" id="79880"/>
    <lineage>
        <taxon>Bacteria</taxon>
        <taxon>Bacillati</taxon>
        <taxon>Bacillota</taxon>
        <taxon>Bacilli</taxon>
        <taxon>Bacillales</taxon>
        <taxon>Bacillaceae</taxon>
        <taxon>Shouchella</taxon>
    </lineage>
</organism>
<dbReference type="RefSeq" id="WP_011248904.1">
    <property type="nucleotide sequence ID" value="NZ_CP012475.1"/>
</dbReference>
<dbReference type="PROSITE" id="PS51096">
    <property type="entry name" value="PTS_EIIA_TYPE_4"/>
    <property type="match status" value="1"/>
</dbReference>
<reference evidence="2 3" key="1">
    <citation type="submission" date="2017-07" db="EMBL/GenBank/DDBJ databases">
        <title>Isolation and whole genome analysis of endospore-forming bacteria from heroin.</title>
        <authorList>
            <person name="Kalinowski J."/>
            <person name="Ahrens B."/>
            <person name="Al-Dilaimi A."/>
            <person name="Winkler A."/>
            <person name="Wibberg D."/>
            <person name="Schleenbecker U."/>
            <person name="Ruckert C."/>
            <person name="Wolfel R."/>
            <person name="Grass G."/>
        </authorList>
    </citation>
    <scope>NUCLEOTIDE SEQUENCE [LARGE SCALE GENOMIC DNA]</scope>
    <source>
        <strain evidence="2 3">7539</strain>
    </source>
</reference>
<protein>
    <submittedName>
        <fullName evidence="2">Uncharacterized protein</fullName>
    </submittedName>
</protein>
<keyword evidence="1" id="KW-0808">Transferase</keyword>
<dbReference type="Proteomes" id="UP000216207">
    <property type="component" value="Unassembled WGS sequence"/>
</dbReference>
<dbReference type="InterPro" id="IPR051471">
    <property type="entry name" value="Bacterial_PTS_sugar_comp"/>
</dbReference>
<dbReference type="Pfam" id="PF03610">
    <property type="entry name" value="EIIA-man"/>
    <property type="match status" value="1"/>
</dbReference>
<comment type="caution">
    <text evidence="2">The sequence shown here is derived from an EMBL/GenBank/DDBJ whole genome shotgun (WGS) entry which is preliminary data.</text>
</comment>
<dbReference type="AlphaFoldDB" id="A0A268NUL7"/>
<accession>A0A268NUL7</accession>
<name>A0A268NUL7_SHOCL</name>
<proteinExistence type="predicted"/>
<sequence length="137" mass="15171">MKHYLFASHGHFAKELVSTIKMIIGGDHSLRSVSLEPHTSVQQLEGEIDEFLQLGDMDQDQYFILTDVLGGSVTNTCNKKVGKKNVYIITGMNLPLALELLNAPASLDVRESINNCIEQGKNGIIFVNQMIEEHANS</sequence>
<evidence type="ECO:0000313" key="2">
    <source>
        <dbReference type="EMBL" id="PAE87202.1"/>
    </source>
</evidence>
<evidence type="ECO:0000256" key="1">
    <source>
        <dbReference type="ARBA" id="ARBA00022679"/>
    </source>
</evidence>
<dbReference type="InterPro" id="IPR036662">
    <property type="entry name" value="PTS_EIIA_man-typ_sf"/>
</dbReference>
<dbReference type="GO" id="GO:0016740">
    <property type="term" value="F:transferase activity"/>
    <property type="evidence" value="ECO:0007669"/>
    <property type="project" value="UniProtKB-KW"/>
</dbReference>
<dbReference type="PANTHER" id="PTHR33799">
    <property type="entry name" value="PTS PERMEASE-RELATED-RELATED"/>
    <property type="match status" value="1"/>
</dbReference>
<dbReference type="SUPFAM" id="SSF53062">
    <property type="entry name" value="PTS system fructose IIA component-like"/>
    <property type="match status" value="1"/>
</dbReference>
<dbReference type="InterPro" id="IPR004701">
    <property type="entry name" value="PTS_EIIA_man-typ"/>
</dbReference>
<dbReference type="Gene3D" id="3.40.50.510">
    <property type="entry name" value="Phosphotransferase system, mannose-type IIA component"/>
    <property type="match status" value="1"/>
</dbReference>